<evidence type="ECO:0000313" key="3">
    <source>
        <dbReference type="Proteomes" id="UP000535838"/>
    </source>
</evidence>
<organism evidence="2 3">
    <name type="scientific">Cohnella thailandensis</name>
    <dbReference type="NCBI Taxonomy" id="557557"/>
    <lineage>
        <taxon>Bacteria</taxon>
        <taxon>Bacillati</taxon>
        <taxon>Bacillota</taxon>
        <taxon>Bacilli</taxon>
        <taxon>Bacillales</taxon>
        <taxon>Paenibacillaceae</taxon>
        <taxon>Cohnella</taxon>
    </lineage>
</organism>
<evidence type="ECO:0000313" key="2">
    <source>
        <dbReference type="EMBL" id="MBB6635100.1"/>
    </source>
</evidence>
<sequence length="176" mass="19699">MRDELLKTFLALMNARGEVILPASGLSMYPYILPEDECRFVPIAGRIRPGQIGLFVSAEGVLTSHRFHRAETGNEGERYCLRGDGNFVMDVPVGREQVIGVLSELKRNGKIISERRLARRLWSRWSVRFPKLLSITARASELRARRETAGTAEGGRQDASSNRFLDPSGGQASRRL</sequence>
<dbReference type="Proteomes" id="UP000535838">
    <property type="component" value="Unassembled WGS sequence"/>
</dbReference>
<protein>
    <recommendedName>
        <fullName evidence="4">Peptidase S24/S26A/S26B/S26C domain-containing protein</fullName>
    </recommendedName>
</protein>
<accession>A0A841SZ38</accession>
<dbReference type="EMBL" id="JACJVQ010000011">
    <property type="protein sequence ID" value="MBB6635100.1"/>
    <property type="molecule type" value="Genomic_DNA"/>
</dbReference>
<evidence type="ECO:0000256" key="1">
    <source>
        <dbReference type="SAM" id="MobiDB-lite"/>
    </source>
</evidence>
<evidence type="ECO:0008006" key="4">
    <source>
        <dbReference type="Google" id="ProtNLM"/>
    </source>
</evidence>
<name>A0A841SZ38_9BACL</name>
<feature type="region of interest" description="Disordered" evidence="1">
    <location>
        <begin position="146"/>
        <end position="176"/>
    </location>
</feature>
<dbReference type="RefSeq" id="WP_185120345.1">
    <property type="nucleotide sequence ID" value="NZ_JACJVQ010000011.1"/>
</dbReference>
<gene>
    <name evidence="2" type="ORF">H7B67_13350</name>
</gene>
<comment type="caution">
    <text evidence="2">The sequence shown here is derived from an EMBL/GenBank/DDBJ whole genome shotgun (WGS) entry which is preliminary data.</text>
</comment>
<dbReference type="AlphaFoldDB" id="A0A841SZ38"/>
<proteinExistence type="predicted"/>
<keyword evidence="3" id="KW-1185">Reference proteome</keyword>
<reference evidence="2 3" key="1">
    <citation type="submission" date="2020-08" db="EMBL/GenBank/DDBJ databases">
        <title>Cohnella phylogeny.</title>
        <authorList>
            <person name="Dunlap C."/>
        </authorList>
    </citation>
    <scope>NUCLEOTIDE SEQUENCE [LARGE SCALE GENOMIC DNA]</scope>
    <source>
        <strain evidence="2 3">DSM 25241</strain>
    </source>
</reference>